<reference evidence="1 2" key="1">
    <citation type="submission" date="2015-07" db="EMBL/GenBank/DDBJ databases">
        <authorList>
            <consortium name="Consortium for Microbial Forensics and Genomics (microFORGE)"/>
            <person name="Knight B.M."/>
            <person name="Roberts D.P."/>
            <person name="Lin D."/>
            <person name="Hari K."/>
            <person name="Fletcher J."/>
            <person name="Melcher U."/>
            <person name="Blagden T."/>
            <person name="Winegar R.A."/>
        </authorList>
    </citation>
    <scope>NUCLEOTIDE SEQUENCE [LARGE SCALE GENOMIC DNA]</scope>
    <source>
        <strain evidence="1 2">X11-5A</strain>
    </source>
</reference>
<proteinExistence type="predicted"/>
<evidence type="ECO:0000313" key="2">
    <source>
        <dbReference type="Proteomes" id="UP000036790"/>
    </source>
</evidence>
<sequence length="68" mass="7206">MLTAELHKAGFQGQAIGTVSVTHHNKPVSRHTPGFQLSAHAALKIALSIVRNTLKVAALLPSREQAGQ</sequence>
<organism evidence="1 2">
    <name type="scientific">Xanthomonas oryzae</name>
    <dbReference type="NCBI Taxonomy" id="347"/>
    <lineage>
        <taxon>Bacteria</taxon>
        <taxon>Pseudomonadati</taxon>
        <taxon>Pseudomonadota</taxon>
        <taxon>Gammaproteobacteria</taxon>
        <taxon>Lysobacterales</taxon>
        <taxon>Lysobacteraceae</taxon>
        <taxon>Xanthomonas</taxon>
    </lineage>
</organism>
<dbReference type="AlphaFoldDB" id="A0AAP0ZHD8"/>
<protein>
    <submittedName>
        <fullName evidence="1">Uncharacterized protein</fullName>
    </submittedName>
</protein>
<comment type="caution">
    <text evidence="1">The sequence shown here is derived from an EMBL/GenBank/DDBJ whole genome shotgun (WGS) entry which is preliminary data.</text>
</comment>
<dbReference type="EMBL" id="LHUJ01000357">
    <property type="protein sequence ID" value="KOR39386.1"/>
    <property type="molecule type" value="Genomic_DNA"/>
</dbReference>
<name>A0AAP0ZHD8_9XANT</name>
<gene>
    <name evidence="1" type="ORF">ADT25_22590</name>
</gene>
<accession>A0AAP0ZHD8</accession>
<evidence type="ECO:0000313" key="1">
    <source>
        <dbReference type="EMBL" id="KOR39386.1"/>
    </source>
</evidence>
<reference evidence="1 2" key="2">
    <citation type="submission" date="2015-09" db="EMBL/GenBank/DDBJ databases">
        <title>Draft genome sequence of Xanthomonas oryzae pv. USA str. X11-5A.</title>
        <authorList>
            <person name="Knight B.M."/>
            <person name="Roberts D.P."/>
            <person name="Lin D."/>
            <person name="Hari K."/>
            <person name="Fletcher J."/>
            <person name="Melcher U."/>
            <person name="Blagden T."/>
            <person name="Winegar R.A."/>
        </authorList>
    </citation>
    <scope>NUCLEOTIDE SEQUENCE [LARGE SCALE GENOMIC DNA]</scope>
    <source>
        <strain evidence="1 2">X11-5A</strain>
    </source>
</reference>
<dbReference type="Proteomes" id="UP000036790">
    <property type="component" value="Unassembled WGS sequence"/>
</dbReference>